<feature type="compositionally biased region" description="Polar residues" evidence="1">
    <location>
        <begin position="310"/>
        <end position="323"/>
    </location>
</feature>
<keyword evidence="2" id="KW-1133">Transmembrane helix</keyword>
<gene>
    <name evidence="3" type="ORF">MEUPH1_LOCUS11466</name>
</gene>
<sequence>MADPNKSKALYSSGVAFLGFACFALAATAIGLPLWGYYENPQAEIGTSGIDRGYFGPWQMCKQSYYGRTKCGDSISRFHPVEMVKIAGYFAIAGTLSLAVFCILSIVQLAMVVSKEKVVVAYSKTVATKLVFAFAATLLAIMAAGLFALQTDDKDNSYQVTRGESFYMQIGLIVLNFLLFVAAIYDLIFSRRLGGDPTVSRRDPSGVEATTFNNPAFKEKKSKNPRGGSGAGDGAGVGGSGRISVTDASGKPYAGATTNGSTMSMTPTISSNGSTIIPVRSPLRSSLKKPRSANGNGAGGGAGGLGIQNPGFSGTSPTLSRNGSVKKVRIQTQSTAV</sequence>
<comment type="caution">
    <text evidence="3">The sequence shown here is derived from an EMBL/GenBank/DDBJ whole genome shotgun (WGS) entry which is preliminary data.</text>
</comment>
<feature type="region of interest" description="Disordered" evidence="1">
    <location>
        <begin position="197"/>
        <end position="337"/>
    </location>
</feature>
<feature type="compositionally biased region" description="Gly residues" evidence="1">
    <location>
        <begin position="296"/>
        <end position="306"/>
    </location>
</feature>
<feature type="transmembrane region" description="Helical" evidence="2">
    <location>
        <begin position="15"/>
        <end position="38"/>
    </location>
</feature>
<dbReference type="EMBL" id="CARXXK010000002">
    <property type="protein sequence ID" value="CAI6355636.1"/>
    <property type="molecule type" value="Genomic_DNA"/>
</dbReference>
<name>A0AAV0WII7_9HEMI</name>
<dbReference type="Proteomes" id="UP001160148">
    <property type="component" value="Unassembled WGS sequence"/>
</dbReference>
<dbReference type="Gene3D" id="1.20.140.150">
    <property type="match status" value="1"/>
</dbReference>
<keyword evidence="4" id="KW-1185">Reference proteome</keyword>
<organism evidence="3 4">
    <name type="scientific">Macrosiphum euphorbiae</name>
    <name type="common">potato aphid</name>
    <dbReference type="NCBI Taxonomy" id="13131"/>
    <lineage>
        <taxon>Eukaryota</taxon>
        <taxon>Metazoa</taxon>
        <taxon>Ecdysozoa</taxon>
        <taxon>Arthropoda</taxon>
        <taxon>Hexapoda</taxon>
        <taxon>Insecta</taxon>
        <taxon>Pterygota</taxon>
        <taxon>Neoptera</taxon>
        <taxon>Paraneoptera</taxon>
        <taxon>Hemiptera</taxon>
        <taxon>Sternorrhyncha</taxon>
        <taxon>Aphidomorpha</taxon>
        <taxon>Aphidoidea</taxon>
        <taxon>Aphididae</taxon>
        <taxon>Macrosiphini</taxon>
        <taxon>Macrosiphum</taxon>
    </lineage>
</organism>
<evidence type="ECO:0000313" key="4">
    <source>
        <dbReference type="Proteomes" id="UP001160148"/>
    </source>
</evidence>
<protein>
    <submittedName>
        <fullName evidence="3">Uncharacterized protein</fullName>
    </submittedName>
</protein>
<evidence type="ECO:0000313" key="3">
    <source>
        <dbReference type="EMBL" id="CAI6355636.1"/>
    </source>
</evidence>
<evidence type="ECO:0000256" key="2">
    <source>
        <dbReference type="SAM" id="Phobius"/>
    </source>
</evidence>
<feature type="transmembrane region" description="Helical" evidence="2">
    <location>
        <begin position="86"/>
        <end position="114"/>
    </location>
</feature>
<feature type="compositionally biased region" description="Polar residues" evidence="1">
    <location>
        <begin position="256"/>
        <end position="275"/>
    </location>
</feature>
<keyword evidence="2" id="KW-0812">Transmembrane</keyword>
<feature type="compositionally biased region" description="Gly residues" evidence="1">
    <location>
        <begin position="227"/>
        <end position="241"/>
    </location>
</feature>
<feature type="transmembrane region" description="Helical" evidence="2">
    <location>
        <begin position="166"/>
        <end position="188"/>
    </location>
</feature>
<dbReference type="AlphaFoldDB" id="A0AAV0WII7"/>
<keyword evidence="2" id="KW-0472">Membrane</keyword>
<proteinExistence type="predicted"/>
<reference evidence="3 4" key="1">
    <citation type="submission" date="2023-01" db="EMBL/GenBank/DDBJ databases">
        <authorList>
            <person name="Whitehead M."/>
        </authorList>
    </citation>
    <scope>NUCLEOTIDE SEQUENCE [LARGE SCALE GENOMIC DNA]</scope>
</reference>
<dbReference type="PROSITE" id="PS51257">
    <property type="entry name" value="PROKAR_LIPOPROTEIN"/>
    <property type="match status" value="1"/>
</dbReference>
<accession>A0AAV0WII7</accession>
<evidence type="ECO:0000256" key="1">
    <source>
        <dbReference type="SAM" id="MobiDB-lite"/>
    </source>
</evidence>
<feature type="transmembrane region" description="Helical" evidence="2">
    <location>
        <begin position="126"/>
        <end position="146"/>
    </location>
</feature>